<dbReference type="EMBL" id="AFYH01032689">
    <property type="status" value="NOT_ANNOTATED_CDS"/>
    <property type="molecule type" value="Genomic_DNA"/>
</dbReference>
<dbReference type="OMA" id="YRINYFL"/>
<reference evidence="2" key="2">
    <citation type="submission" date="2025-08" db="UniProtKB">
        <authorList>
            <consortium name="Ensembl"/>
        </authorList>
    </citation>
    <scope>IDENTIFICATION</scope>
</reference>
<name>H3BBT2_LATCH</name>
<feature type="domain" description="HAT C-terminal dimerisation" evidence="1">
    <location>
        <begin position="84"/>
        <end position="155"/>
    </location>
</feature>
<dbReference type="InterPro" id="IPR008906">
    <property type="entry name" value="HATC_C_dom"/>
</dbReference>
<dbReference type="STRING" id="7897.ENSLACP00000019353"/>
<dbReference type="InterPro" id="IPR012337">
    <property type="entry name" value="RNaseH-like_sf"/>
</dbReference>
<dbReference type="HOGENOM" id="CLU_006175_6_1_1"/>
<dbReference type="Ensembl" id="ENSLACT00000019488.1">
    <property type="protein sequence ID" value="ENSLACP00000019353.1"/>
    <property type="gene ID" value="ENSLACG00000017023.1"/>
</dbReference>
<evidence type="ECO:0000313" key="2">
    <source>
        <dbReference type="Ensembl" id="ENSLACP00000019353.1"/>
    </source>
</evidence>
<sequence>LDTAIISIQNRFQQFKIYEENFGFHYNISSLKGWENVHLMDQCKLLHNHLLHDPDSMSSESDIDAIELCEELQILSSLVPENYTAQEVLQFIHSNNLNGIYPNISIALRILLTIPVTVASGERSFSCLKLIKTYLRSSMSQECLVSLAQLSIESDIAGQLDYSDILQDFSSVKAGKKQNN</sequence>
<dbReference type="InParanoid" id="H3BBT2"/>
<dbReference type="eggNOG" id="ENOG502QPQD">
    <property type="taxonomic scope" value="Eukaryota"/>
</dbReference>
<evidence type="ECO:0000259" key="1">
    <source>
        <dbReference type="Pfam" id="PF05699"/>
    </source>
</evidence>
<evidence type="ECO:0000313" key="3">
    <source>
        <dbReference type="Proteomes" id="UP000008672"/>
    </source>
</evidence>
<dbReference type="GO" id="GO:0046983">
    <property type="term" value="F:protein dimerization activity"/>
    <property type="evidence" value="ECO:0007669"/>
    <property type="project" value="InterPro"/>
</dbReference>
<accession>H3BBT2</accession>
<organism evidence="2 3">
    <name type="scientific">Latimeria chalumnae</name>
    <name type="common">Coelacanth</name>
    <dbReference type="NCBI Taxonomy" id="7897"/>
    <lineage>
        <taxon>Eukaryota</taxon>
        <taxon>Metazoa</taxon>
        <taxon>Chordata</taxon>
        <taxon>Craniata</taxon>
        <taxon>Vertebrata</taxon>
        <taxon>Euteleostomi</taxon>
        <taxon>Coelacanthiformes</taxon>
        <taxon>Coelacanthidae</taxon>
        <taxon>Latimeria</taxon>
    </lineage>
</organism>
<dbReference type="PANTHER" id="PTHR45749">
    <property type="match status" value="1"/>
</dbReference>
<dbReference type="AlphaFoldDB" id="H3BBT2"/>
<reference evidence="2" key="3">
    <citation type="submission" date="2025-09" db="UniProtKB">
        <authorList>
            <consortium name="Ensembl"/>
        </authorList>
    </citation>
    <scope>IDENTIFICATION</scope>
</reference>
<dbReference type="Pfam" id="PF05699">
    <property type="entry name" value="Dimer_Tnp_hAT"/>
    <property type="match status" value="1"/>
</dbReference>
<dbReference type="SUPFAM" id="SSF53098">
    <property type="entry name" value="Ribonuclease H-like"/>
    <property type="match status" value="1"/>
</dbReference>
<dbReference type="GeneTree" id="ENSGT00940000154356"/>
<reference evidence="3" key="1">
    <citation type="submission" date="2011-08" db="EMBL/GenBank/DDBJ databases">
        <title>The draft genome of Latimeria chalumnae.</title>
        <authorList>
            <person name="Di Palma F."/>
            <person name="Alfoldi J."/>
            <person name="Johnson J."/>
            <person name="Berlin A."/>
            <person name="Gnerre S."/>
            <person name="Jaffe D."/>
            <person name="MacCallum I."/>
            <person name="Young S."/>
            <person name="Walker B.J."/>
            <person name="Lander E."/>
            <person name="Lindblad-Toh K."/>
        </authorList>
    </citation>
    <scope>NUCLEOTIDE SEQUENCE [LARGE SCALE GENOMIC DNA]</scope>
    <source>
        <strain evidence="3">Wild caught</strain>
    </source>
</reference>
<keyword evidence="3" id="KW-1185">Reference proteome</keyword>
<protein>
    <recommendedName>
        <fullName evidence="1">HAT C-terminal dimerisation domain-containing protein</fullName>
    </recommendedName>
</protein>
<dbReference type="Proteomes" id="UP000008672">
    <property type="component" value="Unassembled WGS sequence"/>
</dbReference>
<proteinExistence type="predicted"/>
<dbReference type="PANTHER" id="PTHR45749:SF35">
    <property type="entry name" value="AC-LIKE TRANSPOSASE-RELATED"/>
    <property type="match status" value="1"/>
</dbReference>